<dbReference type="EMBL" id="VSRR010077586">
    <property type="protein sequence ID" value="MPC88364.1"/>
    <property type="molecule type" value="Genomic_DNA"/>
</dbReference>
<evidence type="ECO:0000256" key="1">
    <source>
        <dbReference type="SAM" id="MobiDB-lite"/>
    </source>
</evidence>
<dbReference type="AlphaFoldDB" id="A0A5B7J7C4"/>
<reference evidence="2 3" key="1">
    <citation type="submission" date="2019-05" db="EMBL/GenBank/DDBJ databases">
        <title>Another draft genome of Portunus trituberculatus and its Hox gene families provides insights of decapod evolution.</title>
        <authorList>
            <person name="Jeong J.-H."/>
            <person name="Song I."/>
            <person name="Kim S."/>
            <person name="Choi T."/>
            <person name="Kim D."/>
            <person name="Ryu S."/>
            <person name="Kim W."/>
        </authorList>
    </citation>
    <scope>NUCLEOTIDE SEQUENCE [LARGE SCALE GENOMIC DNA]</scope>
    <source>
        <tissue evidence="2">Muscle</tissue>
    </source>
</reference>
<accession>A0A5B7J7C4</accession>
<sequence>MVLVVGVRNQHTNNSSRCSRAPHYDHHHQHHCHHHHPPQQLPAPPKVAVVSACNDICYPLASALC</sequence>
<evidence type="ECO:0000313" key="3">
    <source>
        <dbReference type="Proteomes" id="UP000324222"/>
    </source>
</evidence>
<dbReference type="Proteomes" id="UP000324222">
    <property type="component" value="Unassembled WGS sequence"/>
</dbReference>
<gene>
    <name evidence="2" type="ORF">E2C01_083265</name>
</gene>
<organism evidence="2 3">
    <name type="scientific">Portunus trituberculatus</name>
    <name type="common">Swimming crab</name>
    <name type="synonym">Neptunus trituberculatus</name>
    <dbReference type="NCBI Taxonomy" id="210409"/>
    <lineage>
        <taxon>Eukaryota</taxon>
        <taxon>Metazoa</taxon>
        <taxon>Ecdysozoa</taxon>
        <taxon>Arthropoda</taxon>
        <taxon>Crustacea</taxon>
        <taxon>Multicrustacea</taxon>
        <taxon>Malacostraca</taxon>
        <taxon>Eumalacostraca</taxon>
        <taxon>Eucarida</taxon>
        <taxon>Decapoda</taxon>
        <taxon>Pleocyemata</taxon>
        <taxon>Brachyura</taxon>
        <taxon>Eubrachyura</taxon>
        <taxon>Portunoidea</taxon>
        <taxon>Portunidae</taxon>
        <taxon>Portuninae</taxon>
        <taxon>Portunus</taxon>
    </lineage>
</organism>
<keyword evidence="3" id="KW-1185">Reference proteome</keyword>
<feature type="compositionally biased region" description="Basic residues" evidence="1">
    <location>
        <begin position="25"/>
        <end position="37"/>
    </location>
</feature>
<feature type="compositionally biased region" description="Polar residues" evidence="1">
    <location>
        <begin position="9"/>
        <end position="18"/>
    </location>
</feature>
<feature type="region of interest" description="Disordered" evidence="1">
    <location>
        <begin position="1"/>
        <end position="44"/>
    </location>
</feature>
<proteinExistence type="predicted"/>
<name>A0A5B7J7C4_PORTR</name>
<evidence type="ECO:0000313" key="2">
    <source>
        <dbReference type="EMBL" id="MPC88364.1"/>
    </source>
</evidence>
<comment type="caution">
    <text evidence="2">The sequence shown here is derived from an EMBL/GenBank/DDBJ whole genome shotgun (WGS) entry which is preliminary data.</text>
</comment>
<protein>
    <submittedName>
        <fullName evidence="2">Uncharacterized protein</fullName>
    </submittedName>
</protein>